<sequence>MKLVDLQLEDVTYTWFKGDQHEAASRIDRILISEKWDDKFQNLKQIPLQRLISDHIPIALLGGSWERNKVPSNSKIGGLNLRASLTESENGGLLSTSQGNLIIDWLAN</sequence>
<protein>
    <recommendedName>
        <fullName evidence="3">Endonuclease/exonuclease/phosphatase domain-containing protein</fullName>
    </recommendedName>
</protein>
<gene>
    <name evidence="1" type="ORF">MTR67_007349</name>
</gene>
<dbReference type="Proteomes" id="UP001234989">
    <property type="component" value="Chromosome 2"/>
</dbReference>
<evidence type="ECO:0008006" key="3">
    <source>
        <dbReference type="Google" id="ProtNLM"/>
    </source>
</evidence>
<accession>A0AAF0PZI5</accession>
<dbReference type="InterPro" id="IPR036691">
    <property type="entry name" value="Endo/exonu/phosph_ase_sf"/>
</dbReference>
<evidence type="ECO:0000313" key="1">
    <source>
        <dbReference type="EMBL" id="WMV13964.1"/>
    </source>
</evidence>
<dbReference type="SUPFAM" id="SSF56219">
    <property type="entry name" value="DNase I-like"/>
    <property type="match status" value="1"/>
</dbReference>
<keyword evidence="2" id="KW-1185">Reference proteome</keyword>
<reference evidence="1" key="1">
    <citation type="submission" date="2023-08" db="EMBL/GenBank/DDBJ databases">
        <title>A de novo genome assembly of Solanum verrucosum Schlechtendal, a Mexican diploid species geographically isolated from the other diploid A-genome species in potato relatives.</title>
        <authorList>
            <person name="Hosaka K."/>
        </authorList>
    </citation>
    <scope>NUCLEOTIDE SEQUENCE</scope>
    <source>
        <tissue evidence="1">Young leaves</tissue>
    </source>
</reference>
<dbReference type="AlphaFoldDB" id="A0AAF0PZI5"/>
<dbReference type="EMBL" id="CP133613">
    <property type="protein sequence ID" value="WMV13964.1"/>
    <property type="molecule type" value="Genomic_DNA"/>
</dbReference>
<evidence type="ECO:0000313" key="2">
    <source>
        <dbReference type="Proteomes" id="UP001234989"/>
    </source>
</evidence>
<organism evidence="1 2">
    <name type="scientific">Solanum verrucosum</name>
    <dbReference type="NCBI Taxonomy" id="315347"/>
    <lineage>
        <taxon>Eukaryota</taxon>
        <taxon>Viridiplantae</taxon>
        <taxon>Streptophyta</taxon>
        <taxon>Embryophyta</taxon>
        <taxon>Tracheophyta</taxon>
        <taxon>Spermatophyta</taxon>
        <taxon>Magnoliopsida</taxon>
        <taxon>eudicotyledons</taxon>
        <taxon>Gunneridae</taxon>
        <taxon>Pentapetalae</taxon>
        <taxon>asterids</taxon>
        <taxon>lamiids</taxon>
        <taxon>Solanales</taxon>
        <taxon>Solanaceae</taxon>
        <taxon>Solanoideae</taxon>
        <taxon>Solaneae</taxon>
        <taxon>Solanum</taxon>
    </lineage>
</organism>
<dbReference type="Gene3D" id="3.60.10.10">
    <property type="entry name" value="Endonuclease/exonuclease/phosphatase"/>
    <property type="match status" value="1"/>
</dbReference>
<name>A0AAF0PZI5_SOLVR</name>
<proteinExistence type="predicted"/>